<proteinExistence type="predicted"/>
<dbReference type="EMBL" id="FRDM01000028">
    <property type="protein sequence ID" value="SHN86133.1"/>
    <property type="molecule type" value="Genomic_DNA"/>
</dbReference>
<accession>A0A1M7USY3</accession>
<dbReference type="RefSeq" id="WP_072920316.1">
    <property type="nucleotide sequence ID" value="NZ_FRDM01000028.1"/>
</dbReference>
<protein>
    <submittedName>
        <fullName evidence="1">Uncharacterized protein</fullName>
    </submittedName>
</protein>
<dbReference type="NCBIfam" id="NF038206">
    <property type="entry name" value="RGCVC_fam"/>
    <property type="match status" value="1"/>
</dbReference>
<evidence type="ECO:0000313" key="2">
    <source>
        <dbReference type="Proteomes" id="UP000184428"/>
    </source>
</evidence>
<gene>
    <name evidence="1" type="ORF">SAMN05660350_03884</name>
</gene>
<sequence length="71" mass="7298">MTSSTFVIASTTSADIGDLERASLLDDAAEGMNEESCGVCPHPHADHDAIAARFCSATRNGAIARGCVCQA</sequence>
<dbReference type="Proteomes" id="UP000184428">
    <property type="component" value="Unassembled WGS sequence"/>
</dbReference>
<reference evidence="1 2" key="1">
    <citation type="submission" date="2016-12" db="EMBL/GenBank/DDBJ databases">
        <authorList>
            <person name="Song W.-J."/>
            <person name="Kurnit D.M."/>
        </authorList>
    </citation>
    <scope>NUCLEOTIDE SEQUENCE [LARGE SCALE GENOMIC DNA]</scope>
    <source>
        <strain evidence="1 2">DSM 43162</strain>
    </source>
</reference>
<dbReference type="OrthoDB" id="5195416at2"/>
<evidence type="ECO:0000313" key="1">
    <source>
        <dbReference type="EMBL" id="SHN86133.1"/>
    </source>
</evidence>
<organism evidence="1 2">
    <name type="scientific">Geodermatophilus obscurus</name>
    <dbReference type="NCBI Taxonomy" id="1861"/>
    <lineage>
        <taxon>Bacteria</taxon>
        <taxon>Bacillati</taxon>
        <taxon>Actinomycetota</taxon>
        <taxon>Actinomycetes</taxon>
        <taxon>Geodermatophilales</taxon>
        <taxon>Geodermatophilaceae</taxon>
        <taxon>Geodermatophilus</taxon>
    </lineage>
</organism>
<dbReference type="AlphaFoldDB" id="A0A1M7USY3"/>
<name>A0A1M7USY3_9ACTN</name>